<keyword evidence="3" id="KW-1185">Reference proteome</keyword>
<dbReference type="InterPro" id="IPR025746">
    <property type="entry name" value="PilX_N_dom"/>
</dbReference>
<evidence type="ECO:0000313" key="3">
    <source>
        <dbReference type="Proteomes" id="UP000737171"/>
    </source>
</evidence>
<feature type="domain" description="Type 4 fimbrial biogenesis protein PilX N-terminal" evidence="1">
    <location>
        <begin position="13"/>
        <end position="63"/>
    </location>
</feature>
<dbReference type="Proteomes" id="UP000737171">
    <property type="component" value="Unassembled WGS sequence"/>
</dbReference>
<evidence type="ECO:0000259" key="1">
    <source>
        <dbReference type="Pfam" id="PF14341"/>
    </source>
</evidence>
<proteinExistence type="predicted"/>
<name>A0ABX2EQC5_9BURK</name>
<comment type="caution">
    <text evidence="2">The sequence shown here is derived from an EMBL/GenBank/DDBJ whole genome shotgun (WGS) entry which is preliminary data.</text>
</comment>
<protein>
    <recommendedName>
        <fullName evidence="1">Type 4 fimbrial biogenesis protein PilX N-terminal domain-containing protein</fullName>
    </recommendedName>
</protein>
<reference evidence="2 3" key="1">
    <citation type="submission" date="2020-05" db="EMBL/GenBank/DDBJ databases">
        <title>Aquincola sp. isolate from soil.</title>
        <authorList>
            <person name="Han J."/>
            <person name="Kim D.-U."/>
        </authorList>
    </citation>
    <scope>NUCLEOTIDE SEQUENCE [LARGE SCALE GENOMIC DNA]</scope>
    <source>
        <strain evidence="2 3">S2</strain>
    </source>
</reference>
<gene>
    <name evidence="2" type="ORF">HLB44_28255</name>
</gene>
<dbReference type="EMBL" id="JABRWJ010000009">
    <property type="protein sequence ID" value="NRF70905.1"/>
    <property type="molecule type" value="Genomic_DNA"/>
</dbReference>
<organism evidence="2 3">
    <name type="scientific">Pseudaquabacterium terrae</name>
    <dbReference type="NCBI Taxonomy" id="2732868"/>
    <lineage>
        <taxon>Bacteria</taxon>
        <taxon>Pseudomonadati</taxon>
        <taxon>Pseudomonadota</taxon>
        <taxon>Betaproteobacteria</taxon>
        <taxon>Burkholderiales</taxon>
        <taxon>Sphaerotilaceae</taxon>
        <taxon>Pseudaquabacterium</taxon>
    </lineage>
</organism>
<evidence type="ECO:0000313" key="2">
    <source>
        <dbReference type="EMBL" id="NRF70905.1"/>
    </source>
</evidence>
<accession>A0ABX2EQC5</accession>
<dbReference type="Pfam" id="PF14341">
    <property type="entry name" value="PilX_N"/>
    <property type="match status" value="1"/>
</dbReference>
<dbReference type="RefSeq" id="WP_173130943.1">
    <property type="nucleotide sequence ID" value="NZ_JABRWJ010000009.1"/>
</dbReference>
<sequence length="451" mass="45978">MTASALRMAGSQRGAATLAVVMVLFFILAMVAAYTNRNLIFEQRTSANSYRSARALAAADAGVDWTIAMLNGGIIGPDCTAAGATDDFRTRYLSLQFDGTYLANKWPAISPTDPEQAQPACAATDPATGTGAWDCRCPLGPPALLDHANAANPVFAVNFGAPDKPGVTVLHLQACNSARSGTVTGANMNAFGACHVNDIDSTDPSRQARLAVDSSATIRVSLGLLSALPNSPTAAMTVVGTITQPLGTTLRAVNADPSTGLALRAGGAIGNPAAIQAVGPAGSTFSTQRPGDSDLNSVAAADFFRQVFGMPAANYSQQPAAVILDCGGGCGAAASLTTAATQNPTRIIFVDGNLTFDAAAAYGSASQPTMLVATGNVTVAQPITFNGVIFAGGNLTWSSAGGVVNGAVIVGGNYTGTGDAAVAYDRAIVERVRQFYGSFVRVPGSWNTEKR</sequence>